<evidence type="ECO:0000313" key="3">
    <source>
        <dbReference type="Proteomes" id="UP000314294"/>
    </source>
</evidence>
<protein>
    <submittedName>
        <fullName evidence="2">Uncharacterized protein</fullName>
    </submittedName>
</protein>
<dbReference type="Proteomes" id="UP000314294">
    <property type="component" value="Unassembled WGS sequence"/>
</dbReference>
<feature type="compositionally biased region" description="Polar residues" evidence="1">
    <location>
        <begin position="11"/>
        <end position="22"/>
    </location>
</feature>
<dbReference type="AlphaFoldDB" id="A0A4Z2HN34"/>
<evidence type="ECO:0000256" key="1">
    <source>
        <dbReference type="SAM" id="MobiDB-lite"/>
    </source>
</evidence>
<organism evidence="2 3">
    <name type="scientific">Liparis tanakae</name>
    <name type="common">Tanaka's snailfish</name>
    <dbReference type="NCBI Taxonomy" id="230148"/>
    <lineage>
        <taxon>Eukaryota</taxon>
        <taxon>Metazoa</taxon>
        <taxon>Chordata</taxon>
        <taxon>Craniata</taxon>
        <taxon>Vertebrata</taxon>
        <taxon>Euteleostomi</taxon>
        <taxon>Actinopterygii</taxon>
        <taxon>Neopterygii</taxon>
        <taxon>Teleostei</taxon>
        <taxon>Neoteleostei</taxon>
        <taxon>Acanthomorphata</taxon>
        <taxon>Eupercaria</taxon>
        <taxon>Perciformes</taxon>
        <taxon>Cottioidei</taxon>
        <taxon>Cottales</taxon>
        <taxon>Liparidae</taxon>
        <taxon>Liparis</taxon>
    </lineage>
</organism>
<accession>A0A4Z2HN34</accession>
<comment type="caution">
    <text evidence="2">The sequence shown here is derived from an EMBL/GenBank/DDBJ whole genome shotgun (WGS) entry which is preliminary data.</text>
</comment>
<feature type="region of interest" description="Disordered" evidence="1">
    <location>
        <begin position="1"/>
        <end position="23"/>
    </location>
</feature>
<reference evidence="2 3" key="1">
    <citation type="submission" date="2019-03" db="EMBL/GenBank/DDBJ databases">
        <title>First draft genome of Liparis tanakae, snailfish: a comprehensive survey of snailfish specific genes.</title>
        <authorList>
            <person name="Kim W."/>
            <person name="Song I."/>
            <person name="Jeong J.-H."/>
            <person name="Kim D."/>
            <person name="Kim S."/>
            <person name="Ryu S."/>
            <person name="Song J.Y."/>
            <person name="Lee S.K."/>
        </authorList>
    </citation>
    <scope>NUCLEOTIDE SEQUENCE [LARGE SCALE GENOMIC DNA]</scope>
    <source>
        <tissue evidence="2">Muscle</tissue>
    </source>
</reference>
<dbReference type="EMBL" id="SRLO01000215">
    <property type="protein sequence ID" value="TNN66705.1"/>
    <property type="molecule type" value="Genomic_DNA"/>
</dbReference>
<name>A0A4Z2HN34_9TELE</name>
<proteinExistence type="predicted"/>
<keyword evidence="3" id="KW-1185">Reference proteome</keyword>
<feature type="compositionally biased region" description="Pro residues" evidence="1">
    <location>
        <begin position="1"/>
        <end position="10"/>
    </location>
</feature>
<gene>
    <name evidence="2" type="ORF">EYF80_023094</name>
</gene>
<sequence length="64" mass="7118">MLLPLLPTPNPSAESTSRTPSDTADGYFHWKPVAWSHGLTPDAYRWADHAPWDAAAKLMDAKKQ</sequence>
<evidence type="ECO:0000313" key="2">
    <source>
        <dbReference type="EMBL" id="TNN66705.1"/>
    </source>
</evidence>